<comment type="similarity">
    <text evidence="2">Belongs to the EamA transporter family.</text>
</comment>
<feature type="transmembrane region" description="Helical" evidence="7">
    <location>
        <begin position="228"/>
        <end position="247"/>
    </location>
</feature>
<dbReference type="Pfam" id="PF00892">
    <property type="entry name" value="EamA"/>
    <property type="match status" value="2"/>
</dbReference>
<evidence type="ECO:0000313" key="10">
    <source>
        <dbReference type="EMBL" id="QQR28974.1"/>
    </source>
</evidence>
<dbReference type="PANTHER" id="PTHR42920">
    <property type="entry name" value="OS03G0707200 PROTEIN-RELATED"/>
    <property type="match status" value="1"/>
</dbReference>
<evidence type="ECO:0000256" key="6">
    <source>
        <dbReference type="ARBA" id="ARBA00023136"/>
    </source>
</evidence>
<keyword evidence="6 7" id="KW-0472">Membrane</keyword>
<dbReference type="AlphaFoldDB" id="A0A1Z2XML9"/>
<sequence>MDRRNLTHGGMLALAAFIWGTAFVAQSLGMEHIGPCAFNGARSFVGCLVLLPVIAAGKKLREAGRGAGALGTCQGAGQSPATLWRGGAACGILLAGASLLQQASLQYTTAGKAGFLTSLYIVIVPVLGIFLGRKAGGKIWAAVVLALIGAYLLSVAGGGEGFSIGIGEILVLICSVIFSLHIMVIDRVSPKVDGVQLSCIQFLVAGIVSVIFAVILERDSFTLSGLLASWGPLLYVGILSSGVAYTLQIVGQAGLNPAVASLIMSLESVFAAISGWLILSQPLSTRELIGCGLVFAGVVLAQLPGRRKAEKA</sequence>
<dbReference type="EMBL" id="CP065321">
    <property type="protein sequence ID" value="QQR28974.1"/>
    <property type="molecule type" value="Genomic_DNA"/>
</dbReference>
<gene>
    <name evidence="9" type="ORF">ADH66_02795</name>
    <name evidence="10" type="ORF">I5Q82_12845</name>
</gene>
<dbReference type="SUPFAM" id="SSF103481">
    <property type="entry name" value="Multidrug resistance efflux transporter EmrE"/>
    <property type="match status" value="2"/>
</dbReference>
<evidence type="ECO:0000256" key="2">
    <source>
        <dbReference type="ARBA" id="ARBA00007362"/>
    </source>
</evidence>
<keyword evidence="4 7" id="KW-0812">Transmembrane</keyword>
<evidence type="ECO:0000256" key="4">
    <source>
        <dbReference type="ARBA" id="ARBA00022692"/>
    </source>
</evidence>
<dbReference type="InterPro" id="IPR037185">
    <property type="entry name" value="EmrE-like"/>
</dbReference>
<feature type="transmembrane region" description="Helical" evidence="7">
    <location>
        <begin position="259"/>
        <end position="279"/>
    </location>
</feature>
<feature type="domain" description="EamA" evidence="8">
    <location>
        <begin position="166"/>
        <end position="300"/>
    </location>
</feature>
<dbReference type="Proteomes" id="UP000196710">
    <property type="component" value="Chromosome"/>
</dbReference>
<comment type="subcellular location">
    <subcellularLocation>
        <location evidence="1">Cell membrane</location>
        <topology evidence="1">Multi-pass membrane protein</topology>
    </subcellularLocation>
</comment>
<evidence type="ECO:0000256" key="5">
    <source>
        <dbReference type="ARBA" id="ARBA00022989"/>
    </source>
</evidence>
<dbReference type="PANTHER" id="PTHR42920:SF5">
    <property type="entry name" value="EAMA DOMAIN-CONTAINING PROTEIN"/>
    <property type="match status" value="1"/>
</dbReference>
<evidence type="ECO:0000256" key="3">
    <source>
        <dbReference type="ARBA" id="ARBA00022475"/>
    </source>
</evidence>
<feature type="transmembrane region" description="Helical" evidence="7">
    <location>
        <begin position="197"/>
        <end position="216"/>
    </location>
</feature>
<accession>A0A1Z2XML9</accession>
<feature type="transmembrane region" description="Helical" evidence="7">
    <location>
        <begin position="285"/>
        <end position="303"/>
    </location>
</feature>
<evidence type="ECO:0000313" key="11">
    <source>
        <dbReference type="Proteomes" id="UP000196710"/>
    </source>
</evidence>
<dbReference type="InterPro" id="IPR051258">
    <property type="entry name" value="Diverse_Substrate_Transporter"/>
</dbReference>
<keyword evidence="11" id="KW-1185">Reference proteome</keyword>
<dbReference type="RefSeq" id="WP_066535931.1">
    <property type="nucleotide sequence ID" value="NZ_CAJTCQ010000002.1"/>
</dbReference>
<dbReference type="GO" id="GO:0005886">
    <property type="term" value="C:plasma membrane"/>
    <property type="evidence" value="ECO:0007669"/>
    <property type="project" value="UniProtKB-SubCell"/>
</dbReference>
<reference evidence="10 12" key="3">
    <citation type="submission" date="2020-11" db="EMBL/GenBank/DDBJ databases">
        <title>Closed and high quality bacterial genomes of the OMM12 community.</title>
        <authorList>
            <person name="Marbouty M."/>
            <person name="Lamy-Besnier Q."/>
            <person name="Debarbieux L."/>
            <person name="Koszul R."/>
        </authorList>
    </citation>
    <scope>NUCLEOTIDE SEQUENCE [LARGE SCALE GENOMIC DNA]</scope>
    <source>
        <strain evidence="10 12">KB18</strain>
    </source>
</reference>
<keyword evidence="5 7" id="KW-1133">Transmembrane helix</keyword>
<reference evidence="11" key="2">
    <citation type="submission" date="2017-05" db="EMBL/GenBank/DDBJ databases">
        <title>Improved OligoMM genomes.</title>
        <authorList>
            <person name="Garzetti D."/>
        </authorList>
    </citation>
    <scope>NUCLEOTIDE SEQUENCE [LARGE SCALE GENOMIC DNA]</scope>
    <source>
        <strain evidence="11">KB18</strain>
    </source>
</reference>
<dbReference type="EMBL" id="CP021422">
    <property type="protein sequence ID" value="ASB39680.1"/>
    <property type="molecule type" value="Genomic_DNA"/>
</dbReference>
<evidence type="ECO:0000313" key="9">
    <source>
        <dbReference type="EMBL" id="ASB39680.1"/>
    </source>
</evidence>
<name>A0A1Z2XML9_9FIRM</name>
<proteinExistence type="inferred from homology"/>
<feature type="transmembrane region" description="Helical" evidence="7">
    <location>
        <begin position="37"/>
        <end position="56"/>
    </location>
</feature>
<feature type="transmembrane region" description="Helical" evidence="7">
    <location>
        <begin position="83"/>
        <end position="101"/>
    </location>
</feature>
<organism evidence="10 12">
    <name type="scientific">Acutalibacter muris</name>
    <dbReference type="NCBI Taxonomy" id="1796620"/>
    <lineage>
        <taxon>Bacteria</taxon>
        <taxon>Bacillati</taxon>
        <taxon>Bacillota</taxon>
        <taxon>Clostridia</taxon>
        <taxon>Eubacteriales</taxon>
        <taxon>Acutalibacteraceae</taxon>
        <taxon>Acutalibacter</taxon>
    </lineage>
</organism>
<evidence type="ECO:0000256" key="1">
    <source>
        <dbReference type="ARBA" id="ARBA00004651"/>
    </source>
</evidence>
<protein>
    <submittedName>
        <fullName evidence="10">DMT family transporter</fullName>
    </submittedName>
    <submittedName>
        <fullName evidence="9">EamA family transporter</fullName>
    </submittedName>
</protein>
<keyword evidence="3" id="KW-1003">Cell membrane</keyword>
<dbReference type="Proteomes" id="UP000596035">
    <property type="component" value="Chromosome"/>
</dbReference>
<evidence type="ECO:0000256" key="7">
    <source>
        <dbReference type="SAM" id="Phobius"/>
    </source>
</evidence>
<evidence type="ECO:0000313" key="12">
    <source>
        <dbReference type="Proteomes" id="UP000596035"/>
    </source>
</evidence>
<reference evidence="9" key="1">
    <citation type="journal article" date="2017" name="Genome Announc.">
        <title>High-Quality Whole-Genome Sequences of the Oligo-Mouse-Microbiota Bacterial Community.</title>
        <authorList>
            <person name="Garzetti D."/>
            <person name="Brugiroux S."/>
            <person name="Bunk B."/>
            <person name="Pukall R."/>
            <person name="McCoy K.D."/>
            <person name="Macpherson A.J."/>
            <person name="Stecher B."/>
        </authorList>
    </citation>
    <scope>NUCLEOTIDE SEQUENCE</scope>
    <source>
        <strain evidence="9">KB18</strain>
    </source>
</reference>
<feature type="transmembrane region" description="Helical" evidence="7">
    <location>
        <begin position="162"/>
        <end position="185"/>
    </location>
</feature>
<feature type="transmembrane region" description="Helical" evidence="7">
    <location>
        <begin position="113"/>
        <end position="132"/>
    </location>
</feature>
<feature type="domain" description="EamA" evidence="8">
    <location>
        <begin position="11"/>
        <end position="154"/>
    </location>
</feature>
<dbReference type="KEGG" id="amur:ADH66_02795"/>
<dbReference type="InterPro" id="IPR000620">
    <property type="entry name" value="EamA_dom"/>
</dbReference>
<dbReference type="Gene3D" id="1.10.3730.20">
    <property type="match status" value="1"/>
</dbReference>
<feature type="transmembrane region" description="Helical" evidence="7">
    <location>
        <begin position="139"/>
        <end position="156"/>
    </location>
</feature>
<evidence type="ECO:0000259" key="8">
    <source>
        <dbReference type="Pfam" id="PF00892"/>
    </source>
</evidence>